<sequence>MSDIDGIDLETQLTRDLDYDYIEHIIYGEDRSVKCYKIIQNNVPDDKYNHIYAVRTKYRPLPVFTEIPPQVDSSPPVVLQVQILGTVCWTTLGEYGNWVPKNEVCPDDIKHPEDKIFSAKLSMGLRVDEMTKNYLETVDQDIKQELLKTYNNINKWNKMGGSGDYLTLKSPLVMYKQTWKKYQEARNNHKASTPPLTSESDPSDWFRKYAPEYAVVDKDCQPRFFRIDIDAGEITLKRTEIKSGDFVKALVSFKTYLFPDKEGQLIGGVTMIFDEVQLIETGKQFKRAISEPLIPIKKGRFKLSNFDG</sequence>
<keyword evidence="2" id="KW-1185">Reference proteome</keyword>
<name>A0A433QNS0_9FUNG</name>
<protein>
    <submittedName>
        <fullName evidence="1">Uncharacterized protein</fullName>
    </submittedName>
</protein>
<gene>
    <name evidence="1" type="ORF">BC938DRAFT_477806</name>
</gene>
<dbReference type="EMBL" id="RBNJ01002953">
    <property type="protein sequence ID" value="RUS31432.1"/>
    <property type="molecule type" value="Genomic_DNA"/>
</dbReference>
<accession>A0A433QNS0</accession>
<proteinExistence type="predicted"/>
<reference evidence="1 2" key="1">
    <citation type="journal article" date="2018" name="New Phytol.">
        <title>Phylogenomics of Endogonaceae and evolution of mycorrhizas within Mucoromycota.</title>
        <authorList>
            <person name="Chang Y."/>
            <person name="Desiro A."/>
            <person name="Na H."/>
            <person name="Sandor L."/>
            <person name="Lipzen A."/>
            <person name="Clum A."/>
            <person name="Barry K."/>
            <person name="Grigoriev I.V."/>
            <person name="Martin F.M."/>
            <person name="Stajich J.E."/>
            <person name="Smith M.E."/>
            <person name="Bonito G."/>
            <person name="Spatafora J.W."/>
        </authorList>
    </citation>
    <scope>NUCLEOTIDE SEQUENCE [LARGE SCALE GENOMIC DNA]</scope>
    <source>
        <strain evidence="1 2">AD002</strain>
    </source>
</reference>
<evidence type="ECO:0000313" key="1">
    <source>
        <dbReference type="EMBL" id="RUS31432.1"/>
    </source>
</evidence>
<organism evidence="1 2">
    <name type="scientific">Jimgerdemannia flammicorona</name>
    <dbReference type="NCBI Taxonomy" id="994334"/>
    <lineage>
        <taxon>Eukaryota</taxon>
        <taxon>Fungi</taxon>
        <taxon>Fungi incertae sedis</taxon>
        <taxon>Mucoromycota</taxon>
        <taxon>Mucoromycotina</taxon>
        <taxon>Endogonomycetes</taxon>
        <taxon>Endogonales</taxon>
        <taxon>Endogonaceae</taxon>
        <taxon>Jimgerdemannia</taxon>
    </lineage>
</organism>
<dbReference type="Gene3D" id="2.40.50.140">
    <property type="entry name" value="Nucleic acid-binding proteins"/>
    <property type="match status" value="1"/>
</dbReference>
<comment type="caution">
    <text evidence="1">The sequence shown here is derived from an EMBL/GenBank/DDBJ whole genome shotgun (WGS) entry which is preliminary data.</text>
</comment>
<evidence type="ECO:0000313" key="2">
    <source>
        <dbReference type="Proteomes" id="UP000274822"/>
    </source>
</evidence>
<dbReference type="AlphaFoldDB" id="A0A433QNS0"/>
<dbReference type="Proteomes" id="UP000274822">
    <property type="component" value="Unassembled WGS sequence"/>
</dbReference>
<dbReference type="InterPro" id="IPR012340">
    <property type="entry name" value="NA-bd_OB-fold"/>
</dbReference>